<keyword evidence="1" id="KW-0614">Plasmid</keyword>
<dbReference type="AlphaFoldDB" id="C9Y5L6"/>
<accession>C9Y5L6</accession>
<sequence>MHINIWNYTKGKCIRKAEKIVIPLEGNEETFANILNQLNR</sequence>
<keyword evidence="2" id="KW-1185">Reference proteome</keyword>
<dbReference type="Proteomes" id="UP000002069">
    <property type="component" value="Plasmid pCTU1"/>
</dbReference>
<reference evidence="1 2" key="1">
    <citation type="journal article" date="2010" name="J. Bacteriol.">
        <title>Complete Genome Sequence of Cronobacter turicensis LMG 23827, a foodborne pathogen causing deaths in neonates.</title>
        <authorList>
            <person name="Stephan R."/>
            <person name="Lehner A."/>
            <person name="Tischler P."/>
            <person name="Rattei T."/>
        </authorList>
    </citation>
    <scope>NUCLEOTIDE SEQUENCE [LARGE SCALE GENOMIC DNA]</scope>
    <source>
        <strain evidence="2">DSM 18703 / CCUG 55852 / LMG 23827 / z3032</strain>
        <plasmid evidence="1 2">pCTU1</plasmid>
    </source>
</reference>
<dbReference type="EMBL" id="FN543094">
    <property type="protein sequence ID" value="CBA34661.1"/>
    <property type="molecule type" value="Genomic_DNA"/>
</dbReference>
<evidence type="ECO:0000313" key="1">
    <source>
        <dbReference type="EMBL" id="CBA34661.1"/>
    </source>
</evidence>
<reference evidence="2" key="2">
    <citation type="journal article" date="2011" name="J. Bacteriol.">
        <title>Complete genome sequence of Cronobacter turicensis LMG 23827, a food-borne pathogen causing deaths in neonates.</title>
        <authorList>
            <person name="Stephan R."/>
            <person name="Lehner A."/>
            <person name="Tischler P."/>
            <person name="Rattei T."/>
        </authorList>
    </citation>
    <scope>NUCLEOTIDE SEQUENCE [LARGE SCALE GENOMIC DNA]</scope>
    <source>
        <strain evidence="2">DSM 18703 / CCUG 55852 / LMG 23827 / z3032</strain>
    </source>
</reference>
<dbReference type="HOGENOM" id="CLU_3296518_0_0_6"/>
<protein>
    <submittedName>
        <fullName evidence="1">Uncharacterized protein</fullName>
    </submittedName>
</protein>
<evidence type="ECO:0000313" key="2">
    <source>
        <dbReference type="Proteomes" id="UP000002069"/>
    </source>
</evidence>
<gene>
    <name evidence="1" type="ordered locus">Ctu_1p01240</name>
</gene>
<proteinExistence type="predicted"/>
<organism evidence="1 2">
    <name type="scientific">Cronobacter turicensis (strain DSM 18703 / CCUG 55852 / LMG 23827 / z3032)</name>
    <dbReference type="NCBI Taxonomy" id="693216"/>
    <lineage>
        <taxon>Bacteria</taxon>
        <taxon>Pseudomonadati</taxon>
        <taxon>Pseudomonadota</taxon>
        <taxon>Gammaproteobacteria</taxon>
        <taxon>Enterobacterales</taxon>
        <taxon>Enterobacteriaceae</taxon>
        <taxon>Cronobacter</taxon>
    </lineage>
</organism>
<geneLocation type="plasmid" evidence="1 2">
    <name>pCTU1</name>
</geneLocation>
<name>C9Y5L6_CROTZ</name>
<dbReference type="KEGG" id="ctu:Ctu_1p01240"/>